<sequence>MHNETQAETLWLSDKDLATRYGVSRVSIWRWSRSGQFPPPRKLSARITRWSAAEVDAHDQRKLGAEA</sequence>
<name>A0A540VNC3_9GAMM</name>
<dbReference type="Proteomes" id="UP000315400">
    <property type="component" value="Unassembled WGS sequence"/>
</dbReference>
<dbReference type="InterPro" id="IPR010260">
    <property type="entry name" value="AlpA"/>
</dbReference>
<organism evidence="1 2">
    <name type="scientific">Spiribacter salinus</name>
    <dbReference type="NCBI Taxonomy" id="1335746"/>
    <lineage>
        <taxon>Bacteria</taxon>
        <taxon>Pseudomonadati</taxon>
        <taxon>Pseudomonadota</taxon>
        <taxon>Gammaproteobacteria</taxon>
        <taxon>Chromatiales</taxon>
        <taxon>Ectothiorhodospiraceae</taxon>
        <taxon>Spiribacter</taxon>
    </lineage>
</organism>
<gene>
    <name evidence="1" type="ORF">FKY71_14735</name>
</gene>
<evidence type="ECO:0000313" key="1">
    <source>
        <dbReference type="EMBL" id="TQE98267.1"/>
    </source>
</evidence>
<evidence type="ECO:0000313" key="2">
    <source>
        <dbReference type="Proteomes" id="UP000315400"/>
    </source>
</evidence>
<proteinExistence type="predicted"/>
<dbReference type="SUPFAM" id="SSF46955">
    <property type="entry name" value="Putative DNA-binding domain"/>
    <property type="match status" value="1"/>
</dbReference>
<dbReference type="EMBL" id="VIFK01000239">
    <property type="protein sequence ID" value="TQE98267.1"/>
    <property type="molecule type" value="Genomic_DNA"/>
</dbReference>
<dbReference type="AlphaFoldDB" id="A0A540VNC3"/>
<comment type="caution">
    <text evidence="1">The sequence shown here is derived from an EMBL/GenBank/DDBJ whole genome shotgun (WGS) entry which is preliminary data.</text>
</comment>
<dbReference type="InterPro" id="IPR009061">
    <property type="entry name" value="DNA-bd_dom_put_sf"/>
</dbReference>
<dbReference type="Gene3D" id="1.10.238.160">
    <property type="match status" value="1"/>
</dbReference>
<reference evidence="1 2" key="1">
    <citation type="submission" date="2019-06" db="EMBL/GenBank/DDBJ databases">
        <title>Metagenome assembled Genome of Spiribacter salinus SL48-SHIP from the microbial mat of Salt Lake 48 (Novosibirsk region, Russia).</title>
        <authorList>
            <person name="Shipova A."/>
            <person name="Rozanov A.S."/>
            <person name="Bryanskaya A.V."/>
            <person name="Peltek S.E."/>
        </authorList>
    </citation>
    <scope>NUCLEOTIDE SEQUENCE [LARGE SCALE GENOMIC DNA]</scope>
    <source>
        <strain evidence="1">SL48-SHIP-2</strain>
    </source>
</reference>
<accession>A0A540VNC3</accession>
<protein>
    <submittedName>
        <fullName evidence="1">AlpA family phage regulatory protein</fullName>
    </submittedName>
</protein>
<dbReference type="Pfam" id="PF05930">
    <property type="entry name" value="Phage_AlpA"/>
    <property type="match status" value="1"/>
</dbReference>